<reference evidence="2" key="1">
    <citation type="submission" date="2023-10" db="EMBL/GenBank/DDBJ databases">
        <authorList>
            <person name="Chen Y."/>
            <person name="Shah S."/>
            <person name="Dougan E. K."/>
            <person name="Thang M."/>
            <person name="Chan C."/>
        </authorList>
    </citation>
    <scope>NUCLEOTIDE SEQUENCE [LARGE SCALE GENOMIC DNA]</scope>
</reference>
<organism evidence="2 3">
    <name type="scientific">Prorocentrum cordatum</name>
    <dbReference type="NCBI Taxonomy" id="2364126"/>
    <lineage>
        <taxon>Eukaryota</taxon>
        <taxon>Sar</taxon>
        <taxon>Alveolata</taxon>
        <taxon>Dinophyceae</taxon>
        <taxon>Prorocentrales</taxon>
        <taxon>Prorocentraceae</taxon>
        <taxon>Prorocentrum</taxon>
    </lineage>
</organism>
<evidence type="ECO:0000313" key="3">
    <source>
        <dbReference type="Proteomes" id="UP001189429"/>
    </source>
</evidence>
<dbReference type="EMBL" id="CAUYUJ010016948">
    <property type="protein sequence ID" value="CAK0870297.1"/>
    <property type="molecule type" value="Genomic_DNA"/>
</dbReference>
<evidence type="ECO:0000256" key="1">
    <source>
        <dbReference type="SAM" id="MobiDB-lite"/>
    </source>
</evidence>
<proteinExistence type="predicted"/>
<comment type="caution">
    <text evidence="2">The sequence shown here is derived from an EMBL/GenBank/DDBJ whole genome shotgun (WGS) entry which is preliminary data.</text>
</comment>
<keyword evidence="3" id="KW-1185">Reference proteome</keyword>
<protein>
    <submittedName>
        <fullName evidence="2">Uncharacterized protein</fullName>
    </submittedName>
</protein>
<accession>A0ABN9VFB4</accession>
<feature type="compositionally biased region" description="Basic and acidic residues" evidence="1">
    <location>
        <begin position="67"/>
        <end position="81"/>
    </location>
</feature>
<feature type="region of interest" description="Disordered" evidence="1">
    <location>
        <begin position="48"/>
        <end position="99"/>
    </location>
</feature>
<dbReference type="Proteomes" id="UP001189429">
    <property type="component" value="Unassembled WGS sequence"/>
</dbReference>
<name>A0ABN9VFB4_9DINO</name>
<gene>
    <name evidence="2" type="ORF">PCOR1329_LOCUS56440</name>
</gene>
<evidence type="ECO:0000313" key="2">
    <source>
        <dbReference type="EMBL" id="CAK0870297.1"/>
    </source>
</evidence>
<sequence length="115" mass="12086">MRVGLRGVLGFSGGYFTRAELACEVGGSAPTATCDCCHQEEVTLLQLPVPPRTKNSGGIGAAAASSSERDSLERGPREKPLRRPPNLKDQCPPDGAPYFACLAQGDRAARGRGET</sequence>